<dbReference type="Proteomes" id="UP000299102">
    <property type="component" value="Unassembled WGS sequence"/>
</dbReference>
<accession>A0A4C1VYF1</accession>
<sequence length="216" mass="24758">MPRDLEHKVMGRTRWGFSRQRAWPEARKGNTRGTPAAVNKIADDLWEARSAAERVVCAWNPLSRRFIRRSHHCNKTRKRYQFANPWEPSLYIEVIGDARTGSHRLYHSATLHLVSATWVLDPLLDLLTALATCSRSCALSVFHVTESMWPCCPCSETMLMSVRNGSVIKTSASDEKLSSSILTMTELTNQFLIEIDPKHTFRASEIPYLRMLSPRW</sequence>
<reference evidence="1 2" key="1">
    <citation type="journal article" date="2019" name="Commun. Biol.">
        <title>The bagworm genome reveals a unique fibroin gene that provides high tensile strength.</title>
        <authorList>
            <person name="Kono N."/>
            <person name="Nakamura H."/>
            <person name="Ohtoshi R."/>
            <person name="Tomita M."/>
            <person name="Numata K."/>
            <person name="Arakawa K."/>
        </authorList>
    </citation>
    <scope>NUCLEOTIDE SEQUENCE [LARGE SCALE GENOMIC DNA]</scope>
</reference>
<proteinExistence type="predicted"/>
<evidence type="ECO:0000313" key="2">
    <source>
        <dbReference type="Proteomes" id="UP000299102"/>
    </source>
</evidence>
<name>A0A4C1VYF1_EUMVA</name>
<organism evidence="1 2">
    <name type="scientific">Eumeta variegata</name>
    <name type="common">Bagworm moth</name>
    <name type="synonym">Eumeta japonica</name>
    <dbReference type="NCBI Taxonomy" id="151549"/>
    <lineage>
        <taxon>Eukaryota</taxon>
        <taxon>Metazoa</taxon>
        <taxon>Ecdysozoa</taxon>
        <taxon>Arthropoda</taxon>
        <taxon>Hexapoda</taxon>
        <taxon>Insecta</taxon>
        <taxon>Pterygota</taxon>
        <taxon>Neoptera</taxon>
        <taxon>Endopterygota</taxon>
        <taxon>Lepidoptera</taxon>
        <taxon>Glossata</taxon>
        <taxon>Ditrysia</taxon>
        <taxon>Tineoidea</taxon>
        <taxon>Psychidae</taxon>
        <taxon>Oiketicinae</taxon>
        <taxon>Eumeta</taxon>
    </lineage>
</organism>
<evidence type="ECO:0000313" key="1">
    <source>
        <dbReference type="EMBL" id="GBP44306.1"/>
    </source>
</evidence>
<gene>
    <name evidence="1" type="ORF">EVAR_27263_1</name>
</gene>
<comment type="caution">
    <text evidence="1">The sequence shown here is derived from an EMBL/GenBank/DDBJ whole genome shotgun (WGS) entry which is preliminary data.</text>
</comment>
<dbReference type="AlphaFoldDB" id="A0A4C1VYF1"/>
<dbReference type="EMBL" id="BGZK01000450">
    <property type="protein sequence ID" value="GBP44306.1"/>
    <property type="molecule type" value="Genomic_DNA"/>
</dbReference>
<keyword evidence="2" id="KW-1185">Reference proteome</keyword>
<protein>
    <submittedName>
        <fullName evidence="1">Uncharacterized protein</fullName>
    </submittedName>
</protein>